<dbReference type="Pfam" id="PF01593">
    <property type="entry name" value="Amino_oxidase"/>
    <property type="match status" value="1"/>
</dbReference>
<feature type="compositionally biased region" description="Basic residues" evidence="3">
    <location>
        <begin position="1227"/>
        <end position="1236"/>
    </location>
</feature>
<dbReference type="PANTHER" id="PTHR10742:SF386">
    <property type="entry name" value="LYSINE-SPECIFIC HISTONE DEMETHYLASE 1A"/>
    <property type="match status" value="1"/>
</dbReference>
<feature type="region of interest" description="Disordered" evidence="3">
    <location>
        <begin position="984"/>
        <end position="1014"/>
    </location>
</feature>
<feature type="region of interest" description="Disordered" evidence="3">
    <location>
        <begin position="519"/>
        <end position="569"/>
    </location>
</feature>
<feature type="compositionally biased region" description="Acidic residues" evidence="3">
    <location>
        <begin position="1134"/>
        <end position="1155"/>
    </location>
</feature>
<feature type="compositionally biased region" description="Basic residues" evidence="3">
    <location>
        <begin position="158"/>
        <end position="167"/>
    </location>
</feature>
<comment type="similarity">
    <text evidence="1">Belongs to the flavin monoamine oxidase family.</text>
</comment>
<dbReference type="GO" id="GO:0003682">
    <property type="term" value="F:chromatin binding"/>
    <property type="evidence" value="ECO:0007669"/>
    <property type="project" value="TreeGrafter"/>
</dbReference>
<dbReference type="InterPro" id="IPR036188">
    <property type="entry name" value="FAD/NAD-bd_sf"/>
</dbReference>
<feature type="compositionally biased region" description="Low complexity" evidence="3">
    <location>
        <begin position="295"/>
        <end position="316"/>
    </location>
</feature>
<dbReference type="InterPro" id="IPR036388">
    <property type="entry name" value="WH-like_DNA-bd_sf"/>
</dbReference>
<dbReference type="Proteomes" id="UP000807716">
    <property type="component" value="Unassembled WGS sequence"/>
</dbReference>
<proteinExistence type="inferred from homology"/>
<evidence type="ECO:0000313" key="6">
    <source>
        <dbReference type="Proteomes" id="UP000807716"/>
    </source>
</evidence>
<dbReference type="Gene3D" id="3.50.50.60">
    <property type="entry name" value="FAD/NAD(P)-binding domain"/>
    <property type="match status" value="3"/>
</dbReference>
<dbReference type="InterPro" id="IPR002937">
    <property type="entry name" value="Amino_oxidase"/>
</dbReference>
<evidence type="ECO:0000256" key="2">
    <source>
        <dbReference type="ARBA" id="ARBA00023002"/>
    </source>
</evidence>
<feature type="compositionally biased region" description="Low complexity" evidence="3">
    <location>
        <begin position="50"/>
        <end position="74"/>
    </location>
</feature>
<organism evidence="5 6">
    <name type="scientific">Actinomortierella ambigua</name>
    <dbReference type="NCBI Taxonomy" id="1343610"/>
    <lineage>
        <taxon>Eukaryota</taxon>
        <taxon>Fungi</taxon>
        <taxon>Fungi incertae sedis</taxon>
        <taxon>Mucoromycota</taxon>
        <taxon>Mortierellomycotina</taxon>
        <taxon>Mortierellomycetes</taxon>
        <taxon>Mortierellales</taxon>
        <taxon>Mortierellaceae</taxon>
        <taxon>Actinomortierella</taxon>
    </lineage>
</organism>
<dbReference type="Pfam" id="PF04433">
    <property type="entry name" value="SWIRM"/>
    <property type="match status" value="1"/>
</dbReference>
<sequence length="1236" mass="134661">MPTSVHRVGAAASTSRNIAPAPAVLSNKGQSAIIHPNEGSSTATRAKDNTGASLTTTNTTTTTTSAMSSSAPTAQPKTYSIKRKTVLRQIATTLGTAWKTEASSTASSSSTLRATGSSTSGARVSTRIRKTTQHFRPTTTPTFTRPTYGDKDTASSTKGRRRGRLPKARIAQPKATISQHDQDLHDAAHASRLHAHGLCQEEFNIFQNYLRRSDLPAYLAVRNTILWLWRTNPKQRLSYIDALNETKRLGLHHGLIYPIYEFLVRSGYINFGLFRDEAARKDNTATGHRQHHGDSASASSLKKSSKGAHVSSTSNGSGSGCGVDGERKCPQQTIAIVGAGIAGIGCARQLNNLFETYRDRFLPHQPPKVVVLEARSRIGGRMHLAEIQTSRLGNIAKLELPSSLHGSSSAQPTPTIVDPRPLDYTRSTFSHAVDLGAQIITGFDNGNPMEIIVRRQLTDLPLYYLGEKPCDLFGPDGSPVDKVVDEQCEEIFNDVLEQACKLRYTQHWPQPLLDYLKKRQKQASSPSATTHPSRQQHHSSTHSSPSQEHRHPRTEHAKQRTKAADTYTTTKVEADRLEASATLGVCMDYFVESHPDFAQWTDHELELIHWHYANLEFANATSLDKLSLKNWDQDDDFEFSGQHCMVAGGYAQVPLALSTGVDIRLNKPVAKIRTEQDESTAKGDEPVHIQCRDGSTLNCTAAVITIPLGVLKRGGSSKSHGHGHQKGRGGGSTGAPTTSMTTPSHENDGIRFEPELPDWKLKAIDHLGFGLLNKLVLVFPEHFWDKAVELFGSVRSAAPLSSGTTSASSKAFRSSSSSSSAHTPYRREAFESTRGKFYMFWNCINVSGLPTLVALMAGQSAYESEATDKETLVQEVMETLGRMFPEAQPLPRPVHSIATRWSADEFARGSYSFVGQDGTGHDYDLLAQPVKNQLYFAGEATSRHYPATAHGAYLSGLRVASDILTSLIGPLTVEGSVAAAAKAEAEAGRLHPIKKEEQDNGDDDEGDQDDSDTGKMEVDEFQADNILSSASSPLRSFGDAHTQESPPPGHRHHRYVKRAGSSSSSSSSSSHSSSSTEGASTTATTTNTSLGHGFVMPRRRWGRPSKKMIAQFVADRSHYKYQTGMLANVTPSDAEGDDIEETKEDSDNEDDDDHDEGSISDSDDDHNDYHSTTANRSGVKRRRSSVSSVTSWGSGTKKTQPVESTRRQPGRTRGSKANPRVTGKPPGRPKKNRAPA</sequence>
<accession>A0A9P6QL04</accession>
<reference evidence="5" key="1">
    <citation type="journal article" date="2020" name="Fungal Divers.">
        <title>Resolving the Mortierellaceae phylogeny through synthesis of multi-gene phylogenetics and phylogenomics.</title>
        <authorList>
            <person name="Vandepol N."/>
            <person name="Liber J."/>
            <person name="Desiro A."/>
            <person name="Na H."/>
            <person name="Kennedy M."/>
            <person name="Barry K."/>
            <person name="Grigoriev I.V."/>
            <person name="Miller A.N."/>
            <person name="O'Donnell K."/>
            <person name="Stajich J.E."/>
            <person name="Bonito G."/>
        </authorList>
    </citation>
    <scope>NUCLEOTIDE SEQUENCE</scope>
    <source>
        <strain evidence="5">BC1065</strain>
    </source>
</reference>
<dbReference type="AlphaFoldDB" id="A0A9P6QL04"/>
<dbReference type="Gene3D" id="3.90.660.10">
    <property type="match status" value="1"/>
</dbReference>
<feature type="region of interest" description="Disordered" evidence="3">
    <location>
        <begin position="799"/>
        <end position="825"/>
    </location>
</feature>
<feature type="region of interest" description="Disordered" evidence="3">
    <location>
        <begin position="1030"/>
        <end position="1102"/>
    </location>
</feature>
<feature type="domain" description="SWIRM" evidence="4">
    <location>
        <begin position="184"/>
        <end position="280"/>
    </location>
</feature>
<evidence type="ECO:0000256" key="3">
    <source>
        <dbReference type="SAM" id="MobiDB-lite"/>
    </source>
</evidence>
<evidence type="ECO:0000259" key="4">
    <source>
        <dbReference type="PROSITE" id="PS50934"/>
    </source>
</evidence>
<feature type="region of interest" description="Disordered" evidence="3">
    <location>
        <begin position="714"/>
        <end position="750"/>
    </location>
</feature>
<dbReference type="InterPro" id="IPR050281">
    <property type="entry name" value="Flavin_monoamine_oxidase"/>
</dbReference>
<feature type="compositionally biased region" description="Acidic residues" evidence="3">
    <location>
        <begin position="999"/>
        <end position="1011"/>
    </location>
</feature>
<dbReference type="SUPFAM" id="SSF51905">
    <property type="entry name" value="FAD/NAD(P)-binding domain"/>
    <property type="match status" value="1"/>
</dbReference>
<name>A0A9P6QL04_9FUNG</name>
<dbReference type="SUPFAM" id="SSF46689">
    <property type="entry name" value="Homeodomain-like"/>
    <property type="match status" value="1"/>
</dbReference>
<feature type="compositionally biased region" description="Low complexity" evidence="3">
    <location>
        <begin position="102"/>
        <end position="122"/>
    </location>
</feature>
<dbReference type="OrthoDB" id="5046242at2759"/>
<feature type="region of interest" description="Disordered" evidence="3">
    <location>
        <begin position="32"/>
        <end position="77"/>
    </location>
</feature>
<dbReference type="Gene3D" id="1.10.10.10">
    <property type="entry name" value="Winged helix-like DNA-binding domain superfamily/Winged helix DNA-binding domain"/>
    <property type="match status" value="1"/>
</dbReference>
<comment type="caution">
    <text evidence="5">The sequence shown here is derived from an EMBL/GenBank/DDBJ whole genome shotgun (WGS) entry which is preliminary data.</text>
</comment>
<evidence type="ECO:0000256" key="1">
    <source>
        <dbReference type="ARBA" id="ARBA00005995"/>
    </source>
</evidence>
<feature type="compositionally biased region" description="Low complexity" evidence="3">
    <location>
        <begin position="134"/>
        <end position="147"/>
    </location>
</feature>
<feature type="region of interest" description="Disordered" evidence="3">
    <location>
        <begin position="1124"/>
        <end position="1236"/>
    </location>
</feature>
<dbReference type="GO" id="GO:0050660">
    <property type="term" value="F:flavin adenine dinucleotide binding"/>
    <property type="evidence" value="ECO:0007669"/>
    <property type="project" value="TreeGrafter"/>
</dbReference>
<feature type="compositionally biased region" description="Low complexity" evidence="3">
    <location>
        <begin position="1185"/>
        <end position="1199"/>
    </location>
</feature>
<dbReference type="Pfam" id="PF13450">
    <property type="entry name" value="NAD_binding_8"/>
    <property type="match status" value="1"/>
</dbReference>
<dbReference type="GO" id="GO:0016491">
    <property type="term" value="F:oxidoreductase activity"/>
    <property type="evidence" value="ECO:0007669"/>
    <property type="project" value="UniProtKB-KW"/>
</dbReference>
<feature type="region of interest" description="Disordered" evidence="3">
    <location>
        <begin position="99"/>
        <end position="179"/>
    </location>
</feature>
<dbReference type="PROSITE" id="PS50934">
    <property type="entry name" value="SWIRM"/>
    <property type="match status" value="1"/>
</dbReference>
<gene>
    <name evidence="5" type="ORF">DFQ27_002619</name>
</gene>
<feature type="compositionally biased region" description="Low complexity" evidence="3">
    <location>
        <begin position="1061"/>
        <end position="1089"/>
    </location>
</feature>
<dbReference type="GO" id="GO:0006338">
    <property type="term" value="P:chromatin remodeling"/>
    <property type="evidence" value="ECO:0007669"/>
    <property type="project" value="TreeGrafter"/>
</dbReference>
<feature type="compositionally biased region" description="Basic and acidic residues" evidence="3">
    <location>
        <begin position="984"/>
        <end position="998"/>
    </location>
</feature>
<feature type="compositionally biased region" description="Polar residues" evidence="3">
    <location>
        <begin position="735"/>
        <end position="744"/>
    </location>
</feature>
<evidence type="ECO:0000313" key="5">
    <source>
        <dbReference type="EMBL" id="KAG0270628.1"/>
    </source>
</evidence>
<protein>
    <recommendedName>
        <fullName evidence="4">SWIRM domain-containing protein</fullName>
    </recommendedName>
</protein>
<feature type="region of interest" description="Disordered" evidence="3">
    <location>
        <begin position="283"/>
        <end position="323"/>
    </location>
</feature>
<dbReference type="EMBL" id="JAAAJB010000002">
    <property type="protein sequence ID" value="KAG0270628.1"/>
    <property type="molecule type" value="Genomic_DNA"/>
</dbReference>
<keyword evidence="2" id="KW-0560">Oxidoreductase</keyword>
<dbReference type="InterPro" id="IPR009057">
    <property type="entry name" value="Homeodomain-like_sf"/>
</dbReference>
<dbReference type="SUPFAM" id="SSF54373">
    <property type="entry name" value="FAD-linked reductases, C-terminal domain"/>
    <property type="match status" value="1"/>
</dbReference>
<keyword evidence="6" id="KW-1185">Reference proteome</keyword>
<dbReference type="InterPro" id="IPR007526">
    <property type="entry name" value="SWIRM"/>
</dbReference>
<dbReference type="PANTHER" id="PTHR10742">
    <property type="entry name" value="FLAVIN MONOAMINE OXIDASE"/>
    <property type="match status" value="1"/>
</dbReference>
<dbReference type="GO" id="GO:0010468">
    <property type="term" value="P:regulation of gene expression"/>
    <property type="evidence" value="ECO:0007669"/>
    <property type="project" value="UniProtKB-ARBA"/>
</dbReference>
<feature type="compositionally biased region" description="Low complexity" evidence="3">
    <location>
        <begin position="806"/>
        <end position="821"/>
    </location>
</feature>